<name>A0ABT2H8Q4_9MICO</name>
<dbReference type="EMBL" id="JANLCJ010000014">
    <property type="protein sequence ID" value="MCS5736284.1"/>
    <property type="molecule type" value="Genomic_DNA"/>
</dbReference>
<evidence type="ECO:0000313" key="2">
    <source>
        <dbReference type="Proteomes" id="UP001165586"/>
    </source>
</evidence>
<evidence type="ECO:0000313" key="1">
    <source>
        <dbReference type="EMBL" id="MCS5736284.1"/>
    </source>
</evidence>
<keyword evidence="2" id="KW-1185">Reference proteome</keyword>
<comment type="caution">
    <text evidence="1">The sequence shown here is derived from an EMBL/GenBank/DDBJ whole genome shotgun (WGS) entry which is preliminary data.</text>
</comment>
<dbReference type="RefSeq" id="WP_259542160.1">
    <property type="nucleotide sequence ID" value="NZ_JANLCJ010000014.1"/>
</dbReference>
<gene>
    <name evidence="1" type="ORF">N1032_21325</name>
</gene>
<reference evidence="1" key="1">
    <citation type="submission" date="2022-08" db="EMBL/GenBank/DDBJ databases">
        <authorList>
            <person name="Deng Y."/>
            <person name="Han X.-F."/>
            <person name="Zhang Y.-Q."/>
        </authorList>
    </citation>
    <scope>NUCLEOTIDE SEQUENCE</scope>
    <source>
        <strain evidence="1">CPCC 203386</strain>
    </source>
</reference>
<dbReference type="Proteomes" id="UP001165586">
    <property type="component" value="Unassembled WGS sequence"/>
</dbReference>
<evidence type="ECO:0008006" key="3">
    <source>
        <dbReference type="Google" id="ProtNLM"/>
    </source>
</evidence>
<sequence>MFTTQDRLVSSLLAIGMVIALTGCVGPDRVLPADVHASASQGRMESTAALECLDFAPNSSESTLVAAWIGTLGQAIDMAEDFDSRNTNPRDSLSQVGRETPVAFCIFSGDRWNIMTPRPGGQVLAYAANAAPMPVTPPMTTRLNGVVGYL</sequence>
<dbReference type="PROSITE" id="PS51257">
    <property type="entry name" value="PROKAR_LIPOPROTEIN"/>
    <property type="match status" value="1"/>
</dbReference>
<protein>
    <recommendedName>
        <fullName evidence="3">Lipoprotein</fullName>
    </recommendedName>
</protein>
<organism evidence="1 2">
    <name type="scientific">Herbiconiux daphne</name>
    <dbReference type="NCBI Taxonomy" id="2970914"/>
    <lineage>
        <taxon>Bacteria</taxon>
        <taxon>Bacillati</taxon>
        <taxon>Actinomycetota</taxon>
        <taxon>Actinomycetes</taxon>
        <taxon>Micrococcales</taxon>
        <taxon>Microbacteriaceae</taxon>
        <taxon>Herbiconiux</taxon>
    </lineage>
</organism>
<accession>A0ABT2H8Q4</accession>
<proteinExistence type="predicted"/>